<dbReference type="EC" id="4.4.1.13" evidence="2"/>
<evidence type="ECO:0000256" key="2">
    <source>
        <dbReference type="ARBA" id="ARBA00012224"/>
    </source>
</evidence>
<dbReference type="Gene3D" id="3.40.640.10">
    <property type="entry name" value="Type I PLP-dependent aspartate aminotransferase-like (Major domain)"/>
    <property type="match status" value="1"/>
</dbReference>
<evidence type="ECO:0000256" key="5">
    <source>
        <dbReference type="ARBA" id="ARBA00037974"/>
    </source>
</evidence>
<dbReference type="Pfam" id="PF00155">
    <property type="entry name" value="Aminotran_1_2"/>
    <property type="match status" value="1"/>
</dbReference>
<evidence type="ECO:0000256" key="3">
    <source>
        <dbReference type="ARBA" id="ARBA00022898"/>
    </source>
</evidence>
<dbReference type="InterPro" id="IPR015424">
    <property type="entry name" value="PyrdxlP-dep_Trfase"/>
</dbReference>
<protein>
    <recommendedName>
        <fullName evidence="2">cysteine-S-conjugate beta-lyase</fullName>
        <ecNumber evidence="2">4.4.1.13</ecNumber>
    </recommendedName>
</protein>
<dbReference type="InterPro" id="IPR015421">
    <property type="entry name" value="PyrdxlP-dep_Trfase_major"/>
</dbReference>
<dbReference type="PANTHER" id="PTHR43525:SF2">
    <property type="entry name" value="CYSTATHIONINE BETA-LYASE-RELATED"/>
    <property type="match status" value="1"/>
</dbReference>
<evidence type="ECO:0000256" key="1">
    <source>
        <dbReference type="ARBA" id="ARBA00001933"/>
    </source>
</evidence>
<dbReference type="EMBL" id="LT629792">
    <property type="protein sequence ID" value="SDT89171.1"/>
    <property type="molecule type" value="Genomic_DNA"/>
</dbReference>
<dbReference type="SUPFAM" id="SSF53383">
    <property type="entry name" value="PLP-dependent transferases"/>
    <property type="match status" value="1"/>
</dbReference>
<sequence>MKPVLPDRSPEENWTIGSLKWTGIRTASGEPTLGAWVAEMDFGTAPPVVEAMKKAIDDGLLGYQPSWLDGAVRDALVDFQQRRFGWTLDPTCVRTVQSVLPALDVVLRSMIPEGSRVIVPTPAYMPFLTMPGVAGHPIVEVPAVRVPFSDEGDRRSGGEWQLDVEAIGREARQGGALLILCNPWNPTGRAFRRDELEALWEAIRDTDVMIFADEIHSPLVLTDPTSHFSFARLNDEVAARTITATAASKGWNIAGLPCAQIIVTDDALLEQWDDSCGEISHLTNSLGAIGTIAAYRDGDPWQDVVREEVASNMTLAHEALSDTLVDFVSPEATYLTWWGLDAYDWSGVHSPAAFLRENARVGVNAGATLGTGYENWIRVNLACSKANAHRIIQAITSSLPPTRRE</sequence>
<reference evidence="7 8" key="1">
    <citation type="submission" date="2016-10" db="EMBL/GenBank/DDBJ databases">
        <authorList>
            <person name="Varghese N."/>
            <person name="Submissions S."/>
        </authorList>
    </citation>
    <scope>NUCLEOTIDE SEQUENCE [LARGE SCALE GENOMIC DNA]</scope>
    <source>
        <strain evidence="7 8">DSM 9169</strain>
    </source>
</reference>
<comment type="similarity">
    <text evidence="5">Belongs to the class-II pyridoxal-phosphate-dependent aminotransferase family. MalY/PatB cystathionine beta-lyase subfamily.</text>
</comment>
<proteinExistence type="inferred from homology"/>
<gene>
    <name evidence="7" type="ORF">SAMN04489714_0618</name>
</gene>
<keyword evidence="4" id="KW-0456">Lyase</keyword>
<dbReference type="Gene3D" id="3.90.1150.10">
    <property type="entry name" value="Aspartate Aminotransferase, domain 1"/>
    <property type="match status" value="1"/>
</dbReference>
<dbReference type="InterPro" id="IPR015422">
    <property type="entry name" value="PyrdxlP-dep_Trfase_small"/>
</dbReference>
<feature type="domain" description="Aminotransferase class I/classII large" evidence="6">
    <location>
        <begin position="39"/>
        <end position="395"/>
    </location>
</feature>
<dbReference type="RefSeq" id="WP_058236314.1">
    <property type="nucleotide sequence ID" value="NZ_LT629792.1"/>
</dbReference>
<keyword evidence="8" id="KW-1185">Reference proteome</keyword>
<evidence type="ECO:0000256" key="4">
    <source>
        <dbReference type="ARBA" id="ARBA00023239"/>
    </source>
</evidence>
<comment type="cofactor">
    <cofactor evidence="1">
        <name>pyridoxal 5'-phosphate</name>
        <dbReference type="ChEBI" id="CHEBI:597326"/>
    </cofactor>
</comment>
<dbReference type="Proteomes" id="UP000198976">
    <property type="component" value="Chromosome I"/>
</dbReference>
<evidence type="ECO:0000259" key="6">
    <source>
        <dbReference type="Pfam" id="PF00155"/>
    </source>
</evidence>
<dbReference type="PANTHER" id="PTHR43525">
    <property type="entry name" value="PROTEIN MALY"/>
    <property type="match status" value="1"/>
</dbReference>
<organism evidence="7 8">
    <name type="scientific">Schaalia radingae</name>
    <dbReference type="NCBI Taxonomy" id="131110"/>
    <lineage>
        <taxon>Bacteria</taxon>
        <taxon>Bacillati</taxon>
        <taxon>Actinomycetota</taxon>
        <taxon>Actinomycetes</taxon>
        <taxon>Actinomycetales</taxon>
        <taxon>Actinomycetaceae</taxon>
        <taxon>Schaalia</taxon>
    </lineage>
</organism>
<dbReference type="CDD" id="cd00609">
    <property type="entry name" value="AAT_like"/>
    <property type="match status" value="1"/>
</dbReference>
<keyword evidence="3" id="KW-0663">Pyridoxal phosphate</keyword>
<dbReference type="InterPro" id="IPR004839">
    <property type="entry name" value="Aminotransferase_I/II_large"/>
</dbReference>
<accession>A0ABY0V6D7</accession>
<dbReference type="InterPro" id="IPR051798">
    <property type="entry name" value="Class-II_PLP-Dep_Aminotrans"/>
</dbReference>
<evidence type="ECO:0000313" key="7">
    <source>
        <dbReference type="EMBL" id="SDT89171.1"/>
    </source>
</evidence>
<name>A0ABY0V6D7_9ACTO</name>
<evidence type="ECO:0000313" key="8">
    <source>
        <dbReference type="Proteomes" id="UP000198976"/>
    </source>
</evidence>